<dbReference type="PANTHER" id="PTHR37984:SF5">
    <property type="entry name" value="PROTEIN NYNRIN-LIKE"/>
    <property type="match status" value="1"/>
</dbReference>
<reference evidence="7 8" key="1">
    <citation type="submission" date="2024-05" db="EMBL/GenBank/DDBJ databases">
        <authorList>
            <person name="Wallberg A."/>
        </authorList>
    </citation>
    <scope>NUCLEOTIDE SEQUENCE [LARGE SCALE GENOMIC DNA]</scope>
</reference>
<protein>
    <recommendedName>
        <fullName evidence="6">Reverse transcriptase/retrotransposon-derived protein RNase H-like domain-containing protein</fullName>
    </recommendedName>
</protein>
<dbReference type="FunFam" id="3.10.20.370:FF:000001">
    <property type="entry name" value="Retrovirus-related Pol polyprotein from transposon 17.6-like protein"/>
    <property type="match status" value="1"/>
</dbReference>
<keyword evidence="3" id="KW-0378">Hydrolase</keyword>
<gene>
    <name evidence="7" type="ORF">MNOR_LOCUS17352</name>
</gene>
<organism evidence="7 8">
    <name type="scientific">Meganyctiphanes norvegica</name>
    <name type="common">Northern krill</name>
    <name type="synonym">Thysanopoda norvegica</name>
    <dbReference type="NCBI Taxonomy" id="48144"/>
    <lineage>
        <taxon>Eukaryota</taxon>
        <taxon>Metazoa</taxon>
        <taxon>Ecdysozoa</taxon>
        <taxon>Arthropoda</taxon>
        <taxon>Crustacea</taxon>
        <taxon>Multicrustacea</taxon>
        <taxon>Malacostraca</taxon>
        <taxon>Eumalacostraca</taxon>
        <taxon>Eucarida</taxon>
        <taxon>Euphausiacea</taxon>
        <taxon>Euphausiidae</taxon>
        <taxon>Meganyctiphanes</taxon>
    </lineage>
</organism>
<dbReference type="SUPFAM" id="SSF56672">
    <property type="entry name" value="DNA/RNA polymerases"/>
    <property type="match status" value="1"/>
</dbReference>
<feature type="non-terminal residue" evidence="7">
    <location>
        <position position="1"/>
    </location>
</feature>
<dbReference type="InterPro" id="IPR043502">
    <property type="entry name" value="DNA/RNA_pol_sf"/>
</dbReference>
<keyword evidence="2" id="KW-0540">Nuclease</keyword>
<evidence type="ECO:0000256" key="4">
    <source>
        <dbReference type="ARBA" id="ARBA00022918"/>
    </source>
</evidence>
<dbReference type="Gene3D" id="3.10.20.370">
    <property type="match status" value="1"/>
</dbReference>
<comment type="caution">
    <text evidence="7">The sequence shown here is derived from an EMBL/GenBank/DDBJ whole genome shotgun (WGS) entry which is preliminary data.</text>
</comment>
<feature type="non-terminal residue" evidence="7">
    <location>
        <position position="114"/>
    </location>
</feature>
<keyword evidence="3" id="KW-0255">Endonuclease</keyword>
<dbReference type="Pfam" id="PF17919">
    <property type="entry name" value="RT_RNaseH_2"/>
    <property type="match status" value="1"/>
</dbReference>
<keyword evidence="1" id="KW-0808">Transferase</keyword>
<evidence type="ECO:0000256" key="3">
    <source>
        <dbReference type="ARBA" id="ARBA00022759"/>
    </source>
</evidence>
<accession>A0AAV2QVL6</accession>
<evidence type="ECO:0000256" key="5">
    <source>
        <dbReference type="ARBA" id="ARBA00023268"/>
    </source>
</evidence>
<evidence type="ECO:0000256" key="2">
    <source>
        <dbReference type="ARBA" id="ARBA00022722"/>
    </source>
</evidence>
<keyword evidence="8" id="KW-1185">Reference proteome</keyword>
<dbReference type="InterPro" id="IPR050951">
    <property type="entry name" value="Retrovirus_Pol_polyprotein"/>
</dbReference>
<dbReference type="GO" id="GO:0004519">
    <property type="term" value="F:endonuclease activity"/>
    <property type="evidence" value="ECO:0007669"/>
    <property type="project" value="UniProtKB-KW"/>
</dbReference>
<evidence type="ECO:0000313" key="8">
    <source>
        <dbReference type="Proteomes" id="UP001497623"/>
    </source>
</evidence>
<dbReference type="AlphaFoldDB" id="A0AAV2QVL6"/>
<dbReference type="GO" id="GO:0003964">
    <property type="term" value="F:RNA-directed DNA polymerase activity"/>
    <property type="evidence" value="ECO:0007669"/>
    <property type="project" value="UniProtKB-KW"/>
</dbReference>
<proteinExistence type="predicted"/>
<keyword evidence="4" id="KW-0695">RNA-directed DNA polymerase</keyword>
<keyword evidence="5" id="KW-0511">Multifunctional enzyme</keyword>
<evidence type="ECO:0000256" key="1">
    <source>
        <dbReference type="ARBA" id="ARBA00022695"/>
    </source>
</evidence>
<dbReference type="Proteomes" id="UP001497623">
    <property type="component" value="Unassembled WGS sequence"/>
</dbReference>
<feature type="domain" description="Reverse transcriptase/retrotransposon-derived protein RNase H-like" evidence="6">
    <location>
        <begin position="28"/>
        <end position="112"/>
    </location>
</feature>
<name>A0AAV2QVL6_MEGNR</name>
<dbReference type="PANTHER" id="PTHR37984">
    <property type="entry name" value="PROTEIN CBG26694"/>
    <property type="match status" value="1"/>
</dbReference>
<dbReference type="EMBL" id="CAXKWB010011881">
    <property type="protein sequence ID" value="CAL4102612.1"/>
    <property type="molecule type" value="Genomic_DNA"/>
</dbReference>
<keyword evidence="1" id="KW-0548">Nucleotidyltransferase</keyword>
<sequence>SDTNSLCTSVKRGQFHLEGRTQGKLAGNMATLGNFDETKEVVLTTDASPMGLGAFFSHKIVEGDKSFLQPVAYASRSFTTAEKNYAQIEHEILAVFWEVKYFRQYIYCHHFTHQ</sequence>
<dbReference type="InterPro" id="IPR041577">
    <property type="entry name" value="RT_RNaseH_2"/>
</dbReference>
<evidence type="ECO:0000313" key="7">
    <source>
        <dbReference type="EMBL" id="CAL4102612.1"/>
    </source>
</evidence>
<evidence type="ECO:0000259" key="6">
    <source>
        <dbReference type="Pfam" id="PF17919"/>
    </source>
</evidence>